<keyword evidence="9" id="KW-1185">Reference proteome</keyword>
<evidence type="ECO:0000313" key="9">
    <source>
        <dbReference type="Proteomes" id="UP000027195"/>
    </source>
</evidence>
<proteinExistence type="inferred from homology"/>
<dbReference type="Gene3D" id="3.40.50.720">
    <property type="entry name" value="NAD(P)-binding Rossmann-like Domain"/>
    <property type="match status" value="1"/>
</dbReference>
<evidence type="ECO:0000256" key="2">
    <source>
        <dbReference type="ARBA" id="ARBA00006868"/>
    </source>
</evidence>
<dbReference type="InterPro" id="IPR035985">
    <property type="entry name" value="Ubiquitin-activating_enz"/>
</dbReference>
<reference evidence="9" key="1">
    <citation type="journal article" date="2014" name="Proc. Natl. Acad. Sci. U.S.A.">
        <title>Extensive sampling of basidiomycete genomes demonstrates inadequacy of the white-rot/brown-rot paradigm for wood decay fungi.</title>
        <authorList>
            <person name="Riley R."/>
            <person name="Salamov A.A."/>
            <person name="Brown D.W."/>
            <person name="Nagy L.G."/>
            <person name="Floudas D."/>
            <person name="Held B.W."/>
            <person name="Levasseur A."/>
            <person name="Lombard V."/>
            <person name="Morin E."/>
            <person name="Otillar R."/>
            <person name="Lindquist E.A."/>
            <person name="Sun H."/>
            <person name="LaButti K.M."/>
            <person name="Schmutz J."/>
            <person name="Jabbour D."/>
            <person name="Luo H."/>
            <person name="Baker S.E."/>
            <person name="Pisabarro A.G."/>
            <person name="Walton J.D."/>
            <person name="Blanchette R.A."/>
            <person name="Henrissat B."/>
            <person name="Martin F."/>
            <person name="Cullen D."/>
            <person name="Hibbett D.S."/>
            <person name="Grigoriev I.V."/>
        </authorList>
    </citation>
    <scope>NUCLEOTIDE SEQUENCE [LARGE SCALE GENOMIC DNA]</scope>
    <source>
        <strain evidence="9">FD-172 SS1</strain>
    </source>
</reference>
<dbReference type="OrthoDB" id="1708823at2759"/>
<dbReference type="Proteomes" id="UP000027195">
    <property type="component" value="Unassembled WGS sequence"/>
</dbReference>
<evidence type="ECO:0000259" key="7">
    <source>
        <dbReference type="Pfam" id="PF00899"/>
    </source>
</evidence>
<dbReference type="HOGENOM" id="CLU_019618_2_1_1"/>
<dbReference type="InterPro" id="IPR000594">
    <property type="entry name" value="ThiF_NAD_FAD-bd"/>
</dbReference>
<dbReference type="Gene3D" id="3.40.50.12550">
    <property type="entry name" value="Ubiquitin-activating enzyme E1, inactive adenylation domain, subdomain 2"/>
    <property type="match status" value="1"/>
</dbReference>
<comment type="pathway">
    <text evidence="1 5">Protein modification; protein neddylation.</text>
</comment>
<dbReference type="GO" id="GO:0019781">
    <property type="term" value="F:NEDD8 activating enzyme activity"/>
    <property type="evidence" value="ECO:0007669"/>
    <property type="project" value="UniProtKB-UniRule"/>
</dbReference>
<evidence type="ECO:0000313" key="8">
    <source>
        <dbReference type="EMBL" id="KDQ10726.1"/>
    </source>
</evidence>
<evidence type="ECO:0000256" key="6">
    <source>
        <dbReference type="SAM" id="MobiDB-lite"/>
    </source>
</evidence>
<feature type="compositionally biased region" description="Acidic residues" evidence="6">
    <location>
        <begin position="504"/>
        <end position="516"/>
    </location>
</feature>
<dbReference type="PIRSF" id="PIRSF039099">
    <property type="entry name" value="APP-BP1"/>
    <property type="match status" value="1"/>
</dbReference>
<name>A0A067MGL8_BOTB1</name>
<dbReference type="UniPathway" id="UPA00885"/>
<dbReference type="FunCoup" id="A0A067MGL8">
    <property type="interactions" value="875"/>
</dbReference>
<keyword evidence="4 5" id="KW-0833">Ubl conjugation pathway</keyword>
<evidence type="ECO:0000256" key="4">
    <source>
        <dbReference type="ARBA" id="ARBA00022786"/>
    </source>
</evidence>
<feature type="region of interest" description="Disordered" evidence="6">
    <location>
        <begin position="489"/>
        <end position="518"/>
    </location>
</feature>
<dbReference type="AlphaFoldDB" id="A0A067MGL8"/>
<evidence type="ECO:0000256" key="5">
    <source>
        <dbReference type="PIRNR" id="PIRNR039099"/>
    </source>
</evidence>
<dbReference type="InterPro" id="IPR045886">
    <property type="entry name" value="ThiF/MoeB/HesA"/>
</dbReference>
<sequence length="584" mass="64087">MNSPEARTLESATAAFVSFTPQGTMTPVNAGSVPDNKTRRYDRQLRLWAASGQNALESARVLVISGSATSTSILKNLVLPGIGHFTILDAEKVTPEDAGNNFFLHQSSIGKSRAEEAVKYLAELNDSVESVADTSTLANIILKDPTYLASFTLVIAHNMSTLDLVPLSTLLWENAHNKPNPSPPLIVIRSAGFLAEFAVQFHEHTIIDSHTEALPSLRIDKPFPDLETHALALEFENMDLTDHGHVPYVVILVRALHEWKQKHDGSPPKTYAEKKEFKSQLTNMKKKIDEENFDEAVAQAYRAWTATSVPREIEALFSDPACTNVTSESTPFFLLLHALSHYTRRTGLLPLSSTLPDMKSDTTSYIHLQNLYKTRAREELEDFAKVVSGVLDEVNAPQELRTTVEGLIDEFVRNAHGLKVMRGRRWGDDDDGALLAAIASYPAHVATHLALSALYSFEKSQGRYPTIGSADDLGAMTAWVRERLGKAGWVEEPDPEPQNAGIEVDAEDEEDEDAPEPEPTFWKRVQNALGEVARAPTSDLPTTAAFLGGLVAQEAIKLVTKQYVPLEGVCVVDLVASTTGVITV</sequence>
<feature type="domain" description="THIF-type NAD/FAD binding fold" evidence="7">
    <location>
        <begin position="41"/>
        <end position="139"/>
    </location>
</feature>
<organism evidence="8 9">
    <name type="scientific">Botryobasidium botryosum (strain FD-172 SS1)</name>
    <dbReference type="NCBI Taxonomy" id="930990"/>
    <lineage>
        <taxon>Eukaryota</taxon>
        <taxon>Fungi</taxon>
        <taxon>Dikarya</taxon>
        <taxon>Basidiomycota</taxon>
        <taxon>Agaricomycotina</taxon>
        <taxon>Agaricomycetes</taxon>
        <taxon>Cantharellales</taxon>
        <taxon>Botryobasidiaceae</taxon>
        <taxon>Botryobasidium</taxon>
    </lineage>
</organism>
<accession>A0A067MGL8</accession>
<evidence type="ECO:0000256" key="3">
    <source>
        <dbReference type="ARBA" id="ARBA00015407"/>
    </source>
</evidence>
<dbReference type="FunFam" id="3.40.50.720:FF:000475">
    <property type="entry name" value="NEDD8-activating enzyme E1 regulatory subunit"/>
    <property type="match status" value="1"/>
</dbReference>
<dbReference type="SUPFAM" id="SSF69572">
    <property type="entry name" value="Activating enzymes of the ubiquitin-like proteins"/>
    <property type="match status" value="1"/>
</dbReference>
<evidence type="ECO:0000256" key="1">
    <source>
        <dbReference type="ARBA" id="ARBA00005032"/>
    </source>
</evidence>
<dbReference type="PANTHER" id="PTHR10953">
    <property type="entry name" value="UBIQUITIN-ACTIVATING ENZYME E1"/>
    <property type="match status" value="1"/>
</dbReference>
<dbReference type="Pfam" id="PF00899">
    <property type="entry name" value="ThiF"/>
    <property type="match status" value="1"/>
</dbReference>
<dbReference type="PANTHER" id="PTHR10953:SF29">
    <property type="entry name" value="NEDD8-ACTIVATING ENZYME E1 REGULATORY SUBUNIT"/>
    <property type="match status" value="1"/>
</dbReference>
<dbReference type="EMBL" id="KL198065">
    <property type="protein sequence ID" value="KDQ10726.1"/>
    <property type="molecule type" value="Genomic_DNA"/>
</dbReference>
<comment type="similarity">
    <text evidence="2 5">Belongs to the ubiquitin-activating E1 family. ULA1 subfamily.</text>
</comment>
<dbReference type="InParanoid" id="A0A067MGL8"/>
<dbReference type="GO" id="GO:0045116">
    <property type="term" value="P:protein neddylation"/>
    <property type="evidence" value="ECO:0007669"/>
    <property type="project" value="UniProtKB-UniRule"/>
</dbReference>
<protein>
    <recommendedName>
        <fullName evidence="3 5">NEDD8-activating enzyme E1 regulatory subunit</fullName>
    </recommendedName>
</protein>
<dbReference type="STRING" id="930990.A0A067MGL8"/>
<dbReference type="InterPro" id="IPR030667">
    <property type="entry name" value="APP-BP1"/>
</dbReference>
<gene>
    <name evidence="8" type="ORF">BOTBODRAFT_488758</name>
</gene>
<comment type="function">
    <text evidence="5">Regulatory subunit of the dimeric UBA3-ULA1 E1 enzyme.</text>
</comment>
<dbReference type="GO" id="GO:0005737">
    <property type="term" value="C:cytoplasm"/>
    <property type="evidence" value="ECO:0007669"/>
    <property type="project" value="TreeGrafter"/>
</dbReference>